<dbReference type="Gene3D" id="2.130.10.10">
    <property type="entry name" value="YVTN repeat-like/Quinoprotein amine dehydrogenase"/>
    <property type="match status" value="1"/>
</dbReference>
<evidence type="ECO:0000313" key="6">
    <source>
        <dbReference type="EMBL" id="EFN51800.1"/>
    </source>
</evidence>
<feature type="repeat" description="WD" evidence="4">
    <location>
        <begin position="297"/>
        <end position="341"/>
    </location>
</feature>
<dbReference type="InterPro" id="IPR045241">
    <property type="entry name" value="Prp46/PLRG1-like"/>
</dbReference>
<dbReference type="InterPro" id="IPR019775">
    <property type="entry name" value="WD40_repeat_CS"/>
</dbReference>
<evidence type="ECO:0000256" key="2">
    <source>
        <dbReference type="ARBA" id="ARBA00022737"/>
    </source>
</evidence>
<dbReference type="GO" id="GO:0000974">
    <property type="term" value="C:Prp19 complex"/>
    <property type="evidence" value="ECO:0007669"/>
    <property type="project" value="TreeGrafter"/>
</dbReference>
<dbReference type="GeneID" id="17351197"/>
<sequence length="488" mass="53577">MSPAPAVAPAAADLPIEGKTVKAITLLSLKRTHDLFVSNHGQKVPVDEDAQRVKIACKVGSKAAFPDAPCWRDEGRIQHVAGLQAARGGCSRCPWRSSRGRGWQVCSGGGGSRQQVAHRKAHRLHPGASVSATAVSAPRATSCPWPRPVWHAPWRMYRVIAGHLGWVRSVAFDPSNEWFATGSADRTIKIWDTASGQLRLTLTGHIEQAHPAAPLHDLPAHQHISYARHPYMFSCGLDKMVKCWDLEQNKVIRNYHGHLSGVYSLAQHPTVDIIMTGGRDAACRVWDIRTKVQVHCLSGHEDTVSAILAMPTDPQASVVVTGSHDKTVRLWDLRMGKTLATLTHHKKAVRALAASPTEHTFTSGAADNIKKFKLPQGDFLHNFLQQQRAILNCMAVNQDGVLASGADNGSLWFWDWTSGNSFQQQDTIVQPGSLDSEAGIYAMSFDVTGSRLVTCEADKSIKMWRPDENATPDSHPIVFKPPKDIKRF</sequence>
<dbReference type="AlphaFoldDB" id="E1ZQX3"/>
<dbReference type="InterPro" id="IPR001680">
    <property type="entry name" value="WD40_rpt"/>
</dbReference>
<comment type="similarity">
    <text evidence="3">Belongs to the WD repeat PRL1/PRL2 family.</text>
</comment>
<evidence type="ECO:0000256" key="4">
    <source>
        <dbReference type="PROSITE-ProRule" id="PRU00221"/>
    </source>
</evidence>
<dbReference type="InterPro" id="IPR036322">
    <property type="entry name" value="WD40_repeat_dom_sf"/>
</dbReference>
<dbReference type="STRING" id="554065.E1ZQX3"/>
<dbReference type="InParanoid" id="E1ZQX3"/>
<keyword evidence="7" id="KW-1185">Reference proteome</keyword>
<dbReference type="PROSITE" id="PS50294">
    <property type="entry name" value="WD_REPEATS_REGION"/>
    <property type="match status" value="3"/>
</dbReference>
<evidence type="ECO:0000313" key="7">
    <source>
        <dbReference type="Proteomes" id="UP000008141"/>
    </source>
</evidence>
<dbReference type="PROSITE" id="PS50082">
    <property type="entry name" value="WD_REPEATS_2"/>
    <property type="match status" value="3"/>
</dbReference>
<dbReference type="PROSITE" id="PS00678">
    <property type="entry name" value="WD_REPEATS_1"/>
    <property type="match status" value="2"/>
</dbReference>
<organism evidence="7">
    <name type="scientific">Chlorella variabilis</name>
    <name type="common">Green alga</name>
    <dbReference type="NCBI Taxonomy" id="554065"/>
    <lineage>
        <taxon>Eukaryota</taxon>
        <taxon>Viridiplantae</taxon>
        <taxon>Chlorophyta</taxon>
        <taxon>core chlorophytes</taxon>
        <taxon>Trebouxiophyceae</taxon>
        <taxon>Chlorellales</taxon>
        <taxon>Chlorellaceae</taxon>
        <taxon>Chlorella clade</taxon>
        <taxon>Chlorella</taxon>
    </lineage>
</organism>
<dbReference type="OrthoDB" id="10256122at2759"/>
<dbReference type="InterPro" id="IPR015943">
    <property type="entry name" value="WD40/YVTN_repeat-like_dom_sf"/>
</dbReference>
<dbReference type="Pfam" id="PF00400">
    <property type="entry name" value="WD40"/>
    <property type="match status" value="7"/>
</dbReference>
<dbReference type="OMA" id="FAMCFDQ"/>
<dbReference type="KEGG" id="cvr:CHLNCDRAFT_49185"/>
<accession>E1ZQX3</accession>
<feature type="repeat" description="WD" evidence="4">
    <location>
        <begin position="160"/>
        <end position="201"/>
    </location>
</feature>
<dbReference type="GO" id="GO:0071013">
    <property type="term" value="C:catalytic step 2 spliceosome"/>
    <property type="evidence" value="ECO:0007669"/>
    <property type="project" value="TreeGrafter"/>
</dbReference>
<feature type="repeat" description="WD" evidence="4">
    <location>
        <begin position="255"/>
        <end position="296"/>
    </location>
</feature>
<dbReference type="CDD" id="cd00200">
    <property type="entry name" value="WD40"/>
    <property type="match status" value="1"/>
</dbReference>
<dbReference type="PRINTS" id="PR00320">
    <property type="entry name" value="GPROTEINBRPT"/>
</dbReference>
<reference evidence="6 7" key="1">
    <citation type="journal article" date="2010" name="Plant Cell">
        <title>The Chlorella variabilis NC64A genome reveals adaptation to photosymbiosis, coevolution with viruses, and cryptic sex.</title>
        <authorList>
            <person name="Blanc G."/>
            <person name="Duncan G."/>
            <person name="Agarkova I."/>
            <person name="Borodovsky M."/>
            <person name="Gurnon J."/>
            <person name="Kuo A."/>
            <person name="Lindquist E."/>
            <person name="Lucas S."/>
            <person name="Pangilinan J."/>
            <person name="Polle J."/>
            <person name="Salamov A."/>
            <person name="Terry A."/>
            <person name="Yamada T."/>
            <person name="Dunigan D.D."/>
            <person name="Grigoriev I.V."/>
            <person name="Claverie J.M."/>
            <person name="Van Etten J.L."/>
        </authorList>
    </citation>
    <scope>NUCLEOTIDE SEQUENCE [LARGE SCALE GENOMIC DNA]</scope>
    <source>
        <strain evidence="6 7">NC64A</strain>
    </source>
</reference>
<keyword evidence="2" id="KW-0677">Repeat</keyword>
<protein>
    <submittedName>
        <fullName evidence="6">Uncharacterized protein</fullName>
    </submittedName>
</protein>
<gene>
    <name evidence="6" type="ORF">CHLNCDRAFT_49185</name>
</gene>
<dbReference type="InterPro" id="IPR020472">
    <property type="entry name" value="WD40_PAC1"/>
</dbReference>
<dbReference type="FunCoup" id="E1ZQX3">
    <property type="interactions" value="1833"/>
</dbReference>
<dbReference type="EMBL" id="GL433860">
    <property type="protein sequence ID" value="EFN51800.1"/>
    <property type="molecule type" value="Genomic_DNA"/>
</dbReference>
<dbReference type="GO" id="GO:0071011">
    <property type="term" value="C:precatalytic spliceosome"/>
    <property type="evidence" value="ECO:0007669"/>
    <property type="project" value="TreeGrafter"/>
</dbReference>
<dbReference type="PANTHER" id="PTHR19923">
    <property type="entry name" value="WD40 REPEAT PROTEINPRL1/PRL2-RELATED"/>
    <property type="match status" value="1"/>
</dbReference>
<dbReference type="RefSeq" id="XP_005843902.1">
    <property type="nucleotide sequence ID" value="XM_005843840.1"/>
</dbReference>
<name>E1ZQX3_CHLVA</name>
<dbReference type="eggNOG" id="KOG0285">
    <property type="taxonomic scope" value="Eukaryota"/>
</dbReference>
<dbReference type="FunFam" id="2.130.10.10:FF:000012">
    <property type="entry name" value="Putative pleiotropic regulator 1"/>
    <property type="match status" value="1"/>
</dbReference>
<dbReference type="PANTHER" id="PTHR19923:SF0">
    <property type="entry name" value="PLEIOTROPIC REGULATOR 1"/>
    <property type="match status" value="1"/>
</dbReference>
<proteinExistence type="inferred from homology"/>
<feature type="region of interest" description="Disordered" evidence="5">
    <location>
        <begin position="467"/>
        <end position="488"/>
    </location>
</feature>
<evidence type="ECO:0000256" key="1">
    <source>
        <dbReference type="ARBA" id="ARBA00022574"/>
    </source>
</evidence>
<evidence type="ECO:0000256" key="3">
    <source>
        <dbReference type="ARBA" id="ARBA00025726"/>
    </source>
</evidence>
<dbReference type="SUPFAM" id="SSF50978">
    <property type="entry name" value="WD40 repeat-like"/>
    <property type="match status" value="1"/>
</dbReference>
<evidence type="ECO:0000256" key="5">
    <source>
        <dbReference type="SAM" id="MobiDB-lite"/>
    </source>
</evidence>
<dbReference type="SMART" id="SM00320">
    <property type="entry name" value="WD40"/>
    <property type="match status" value="7"/>
</dbReference>
<dbReference type="Proteomes" id="UP000008141">
    <property type="component" value="Unassembled WGS sequence"/>
</dbReference>
<keyword evidence="1 4" id="KW-0853">WD repeat</keyword>
<dbReference type="GO" id="GO:0000398">
    <property type="term" value="P:mRNA splicing, via spliceosome"/>
    <property type="evidence" value="ECO:0007669"/>
    <property type="project" value="InterPro"/>
</dbReference>